<dbReference type="InterPro" id="IPR050278">
    <property type="entry name" value="Serine_Prot_S9B/DPPIV"/>
</dbReference>
<dbReference type="InterPro" id="IPR001375">
    <property type="entry name" value="Peptidase_S9_cat"/>
</dbReference>
<sequence length="777" mass="87681">MHHRILSLRLLFAVFFVGILLSPVCLLGDGNALVFGNESAKKTAKKSADDGKLTLDRIYRSSEFSSRSAGGNWLPASAGEQAAYTELKRGSKGGQDIVRVDAKTGQTEVLVAAEHLIPAQASDPLSIQAYQWSKDFNKVLIFTKSVRVWRQNTRGDYWVFDRSRGQLTQIGQQHPASSLMYAKFSPTGKSVGYVFDGNLYLQDLDSGSTKQLTQRESDKVLYGMSDWVYEEEFTLRDGFRFSPDGKRIAYWRFDTSQVGRFTMINNTDSLYPKNKVFAYPKAGTTNSDVRVLVQNIKGGNVQEIEFSGDPRENYLPRIHWIDSTGELLVRRMNRDQNEESFYLVNFDSETKRLIYVDKDDRWIDLRDQLLFSSNAESLYVLSDRTGWRQLTHVNIASGQSKVESIGKNEFDIVDWIYPTELQSDARTFYVIASPENATERYLYAIDSVTGKARRVTPSEDVGSHRYQISPDGKYAIHQFSNVDTPTVTEVISLPNHRTIRVLEDNAALKQAIKKLDPVNTKFIQVDLGDVKLNAWMMTPGDLDSEKKYPLLVHVYGEPAGSTVVNRWGGSSAMWHRMLAQQGYIVVSIDNRGTDTPRGNAFRKSVYKLLATLGPNDQAAAAKQLLKDYPFIDAKRVGMWGWSGGGTSTLHAMFRYPDLYSCGVSIAPVANLAYYDTIYEERYMSTPAKNVDGYRTGSAIHFVEGFKGKLLLIHGTADDNVHYQATELLINELIAQDKQFEMLIYPGRSHSISERANTRPHLMKAVTDYFHQHLPVGQ</sequence>
<dbReference type="AlphaFoldDB" id="A0A517SR17"/>
<dbReference type="PANTHER" id="PTHR11731:SF193">
    <property type="entry name" value="DIPEPTIDYL PEPTIDASE 9"/>
    <property type="match status" value="1"/>
</dbReference>
<dbReference type="SUPFAM" id="SSF53474">
    <property type="entry name" value="alpha/beta-Hydrolases"/>
    <property type="match status" value="1"/>
</dbReference>
<dbReference type="GO" id="GO:0006508">
    <property type="term" value="P:proteolysis"/>
    <property type="evidence" value="ECO:0007669"/>
    <property type="project" value="InterPro"/>
</dbReference>
<dbReference type="Gene3D" id="3.40.50.1820">
    <property type="entry name" value="alpha/beta hydrolase"/>
    <property type="match status" value="1"/>
</dbReference>
<dbReference type="RefSeq" id="WP_419188114.1">
    <property type="nucleotide sequence ID" value="NZ_CP036272.1"/>
</dbReference>
<evidence type="ECO:0000313" key="4">
    <source>
        <dbReference type="Proteomes" id="UP000315003"/>
    </source>
</evidence>
<dbReference type="PANTHER" id="PTHR11731">
    <property type="entry name" value="PROTEASE FAMILY S9B,C DIPEPTIDYL-PEPTIDASE IV-RELATED"/>
    <property type="match status" value="1"/>
</dbReference>
<dbReference type="SUPFAM" id="SSF82171">
    <property type="entry name" value="DPP6 N-terminal domain-like"/>
    <property type="match status" value="1"/>
</dbReference>
<gene>
    <name evidence="3" type="primary">ptpA_1</name>
    <name evidence="3" type="ORF">SV7mr_10540</name>
</gene>
<evidence type="ECO:0000313" key="3">
    <source>
        <dbReference type="EMBL" id="QDT58561.1"/>
    </source>
</evidence>
<dbReference type="GO" id="GO:0008236">
    <property type="term" value="F:serine-type peptidase activity"/>
    <property type="evidence" value="ECO:0007669"/>
    <property type="project" value="InterPro"/>
</dbReference>
<evidence type="ECO:0000259" key="1">
    <source>
        <dbReference type="Pfam" id="PF00326"/>
    </source>
</evidence>
<dbReference type="InterPro" id="IPR002469">
    <property type="entry name" value="Peptidase_S9B_N"/>
</dbReference>
<evidence type="ECO:0000259" key="2">
    <source>
        <dbReference type="Pfam" id="PF00930"/>
    </source>
</evidence>
<dbReference type="GO" id="GO:0008239">
    <property type="term" value="F:dipeptidyl-peptidase activity"/>
    <property type="evidence" value="ECO:0007669"/>
    <property type="project" value="TreeGrafter"/>
</dbReference>
<feature type="domain" description="Peptidase S9 prolyl oligopeptidase catalytic" evidence="1">
    <location>
        <begin position="577"/>
        <end position="773"/>
    </location>
</feature>
<proteinExistence type="predicted"/>
<keyword evidence="3" id="KW-0378">Hydrolase</keyword>
<dbReference type="Pfam" id="PF00326">
    <property type="entry name" value="Peptidase_S9"/>
    <property type="match status" value="1"/>
</dbReference>
<name>A0A517SR17_9BACT</name>
<dbReference type="EMBL" id="CP036272">
    <property type="protein sequence ID" value="QDT58561.1"/>
    <property type="molecule type" value="Genomic_DNA"/>
</dbReference>
<dbReference type="InterPro" id="IPR029058">
    <property type="entry name" value="AB_hydrolase_fold"/>
</dbReference>
<accession>A0A517SR17</accession>
<protein>
    <submittedName>
        <fullName evidence="3">Prolyl tripeptidyl peptidase</fullName>
        <ecNumber evidence="3">3.4.14.12</ecNumber>
    </submittedName>
</protein>
<dbReference type="Gene3D" id="2.140.10.30">
    <property type="entry name" value="Dipeptidylpeptidase IV, N-terminal domain"/>
    <property type="match status" value="1"/>
</dbReference>
<reference evidence="3 4" key="1">
    <citation type="submission" date="2019-02" db="EMBL/GenBank/DDBJ databases">
        <title>Deep-cultivation of Planctomycetes and their phenomic and genomic characterization uncovers novel biology.</title>
        <authorList>
            <person name="Wiegand S."/>
            <person name="Jogler M."/>
            <person name="Boedeker C."/>
            <person name="Pinto D."/>
            <person name="Vollmers J."/>
            <person name="Rivas-Marin E."/>
            <person name="Kohn T."/>
            <person name="Peeters S.H."/>
            <person name="Heuer A."/>
            <person name="Rast P."/>
            <person name="Oberbeckmann S."/>
            <person name="Bunk B."/>
            <person name="Jeske O."/>
            <person name="Meyerdierks A."/>
            <person name="Storesund J.E."/>
            <person name="Kallscheuer N."/>
            <person name="Luecker S."/>
            <person name="Lage O.M."/>
            <person name="Pohl T."/>
            <person name="Merkel B.J."/>
            <person name="Hornburger P."/>
            <person name="Mueller R.-W."/>
            <person name="Bruemmer F."/>
            <person name="Labrenz M."/>
            <person name="Spormann A.M."/>
            <person name="Op den Camp H."/>
            <person name="Overmann J."/>
            <person name="Amann R."/>
            <person name="Jetten M.S.M."/>
            <person name="Mascher T."/>
            <person name="Medema M.H."/>
            <person name="Devos D.P."/>
            <person name="Kaster A.-K."/>
            <person name="Ovreas L."/>
            <person name="Rohde M."/>
            <person name="Galperin M.Y."/>
            <person name="Jogler C."/>
        </authorList>
    </citation>
    <scope>NUCLEOTIDE SEQUENCE [LARGE SCALE GENOMIC DNA]</scope>
    <source>
        <strain evidence="3 4">SV_7m_r</strain>
    </source>
</reference>
<organism evidence="3 4">
    <name type="scientific">Stieleria bergensis</name>
    <dbReference type="NCBI Taxonomy" id="2528025"/>
    <lineage>
        <taxon>Bacteria</taxon>
        <taxon>Pseudomonadati</taxon>
        <taxon>Planctomycetota</taxon>
        <taxon>Planctomycetia</taxon>
        <taxon>Pirellulales</taxon>
        <taxon>Pirellulaceae</taxon>
        <taxon>Stieleria</taxon>
    </lineage>
</organism>
<dbReference type="EC" id="3.4.14.12" evidence="3"/>
<feature type="domain" description="Dipeptidylpeptidase IV N-terminal" evidence="2">
    <location>
        <begin position="133"/>
        <end position="486"/>
    </location>
</feature>
<dbReference type="Proteomes" id="UP000315003">
    <property type="component" value="Chromosome"/>
</dbReference>
<keyword evidence="4" id="KW-1185">Reference proteome</keyword>
<dbReference type="Pfam" id="PF00930">
    <property type="entry name" value="DPPIV_N"/>
    <property type="match status" value="1"/>
</dbReference>